<dbReference type="AlphaFoldDB" id="A0A5P3XDN2"/>
<protein>
    <recommendedName>
        <fullName evidence="1">ATPase dynein-related AAA domain-containing protein</fullName>
    </recommendedName>
</protein>
<accession>A0A5P3XDN2</accession>
<dbReference type="InterPro" id="IPR027417">
    <property type="entry name" value="P-loop_NTPase"/>
</dbReference>
<organism evidence="2 3">
    <name type="scientific">Paraclostridium bifermentans</name>
    <name type="common">Clostridium bifermentans</name>
    <dbReference type="NCBI Taxonomy" id="1490"/>
    <lineage>
        <taxon>Bacteria</taxon>
        <taxon>Bacillati</taxon>
        <taxon>Bacillota</taxon>
        <taxon>Clostridia</taxon>
        <taxon>Peptostreptococcales</taxon>
        <taxon>Peptostreptococcaceae</taxon>
        <taxon>Paraclostridium</taxon>
    </lineage>
</organism>
<dbReference type="SUPFAM" id="SSF52540">
    <property type="entry name" value="P-loop containing nucleoside triphosphate hydrolases"/>
    <property type="match status" value="1"/>
</dbReference>
<name>A0A5P3XDN2_PARBF</name>
<evidence type="ECO:0000313" key="3">
    <source>
        <dbReference type="Proteomes" id="UP000326961"/>
    </source>
</evidence>
<dbReference type="Pfam" id="PF07728">
    <property type="entry name" value="AAA_5"/>
    <property type="match status" value="1"/>
</dbReference>
<dbReference type="RefSeq" id="WP_150886254.1">
    <property type="nucleotide sequence ID" value="NZ_CP032452.1"/>
</dbReference>
<evidence type="ECO:0000313" key="2">
    <source>
        <dbReference type="EMBL" id="QEZ68484.1"/>
    </source>
</evidence>
<dbReference type="InterPro" id="IPR052934">
    <property type="entry name" value="Methyl-DNA_Rec/Restrict_Enz"/>
</dbReference>
<dbReference type="PANTHER" id="PTHR37291">
    <property type="entry name" value="5-METHYLCYTOSINE-SPECIFIC RESTRICTION ENZYME B"/>
    <property type="match status" value="1"/>
</dbReference>
<dbReference type="GO" id="GO:0005524">
    <property type="term" value="F:ATP binding"/>
    <property type="evidence" value="ECO:0007669"/>
    <property type="project" value="InterPro"/>
</dbReference>
<evidence type="ECO:0000259" key="1">
    <source>
        <dbReference type="Pfam" id="PF07728"/>
    </source>
</evidence>
<dbReference type="InterPro" id="IPR011704">
    <property type="entry name" value="ATPase_dyneun-rel_AAA"/>
</dbReference>
<feature type="domain" description="ATPase dynein-related AAA" evidence="1">
    <location>
        <begin position="425"/>
        <end position="525"/>
    </location>
</feature>
<dbReference type="EMBL" id="CP032452">
    <property type="protein sequence ID" value="QEZ68484.1"/>
    <property type="molecule type" value="Genomic_DNA"/>
</dbReference>
<dbReference type="REBASE" id="369151">
    <property type="entry name" value="PbiCbmMcrBCP"/>
</dbReference>
<reference evidence="2 3" key="1">
    <citation type="submission" date="2018-09" db="EMBL/GenBank/DDBJ databases">
        <title>A clostridial neurotoxin that targets Anopheles mosquitoes.</title>
        <authorList>
            <person name="Contreras E."/>
            <person name="Masuyer G."/>
            <person name="Qureshi N."/>
            <person name="Chawla S."/>
            <person name="Lim H.L."/>
            <person name="Chen J."/>
            <person name="Stenmark P."/>
            <person name="Gill S."/>
        </authorList>
    </citation>
    <scope>NUCLEOTIDE SEQUENCE [LARGE SCALE GENOMIC DNA]</scope>
    <source>
        <strain evidence="2 3">Cbm</strain>
    </source>
</reference>
<dbReference type="GO" id="GO:0016887">
    <property type="term" value="F:ATP hydrolysis activity"/>
    <property type="evidence" value="ECO:0007669"/>
    <property type="project" value="InterPro"/>
</dbReference>
<proteinExistence type="predicted"/>
<dbReference type="Gene3D" id="3.40.50.300">
    <property type="entry name" value="P-loop containing nucleotide triphosphate hydrolases"/>
    <property type="match status" value="1"/>
</dbReference>
<gene>
    <name evidence="2" type="ORF">D4A35_05840</name>
</gene>
<dbReference type="Proteomes" id="UP000326961">
    <property type="component" value="Chromosome"/>
</dbReference>
<dbReference type="PANTHER" id="PTHR37291:SF1">
    <property type="entry name" value="TYPE IV METHYL-DIRECTED RESTRICTION ENZYME ECOKMCRB SUBUNIT"/>
    <property type="match status" value="1"/>
</dbReference>
<sequence>MSKKQILYYGPPGTGKTYEAREAAIRIINPNIDNDLNHLGVETRIENNSIEINLQIANKAFEKFFEYDKESNESKSKFLNDREYKPGKTCYRNMSALNKFMAIMIEKDDVSIARDQWPDKGSSTFAQYSRAVTNFDLGVEEKLQGNKKGVRLNQEGIKIKEEYKKLISNEDIDLQSLRNLPDFAKDAILNSIKNTDKYNMSMWKSTIIGALWFISRNGYIFKYSTPKSIQRTEKENELLKICLGYKAEDNEFLTWVIPYLLDLGLVVESEAQDSRYIHEYYLSEEGKDLLRNMNIVTDVTNTEYSGMVAEEDVTYQIQSEKIYRLNDSFISKRSKIKELFSRYRDNEDNNIDMITLHPSFEYENFIEGISVTTIKTGIAYYNKNGILKDICYKALKNLINKNLSNQVENQEITEDEKGEVLTSIKNWRTCYEKYRELESTLSWDYCDNFVLIIDEINRGDMAKVFGETITLLETDKRIGSHNEQVVKLPFTNDTFGIPKNIFILATMNTSDKSIANMDIALRRRFGFVKCNPKLDLVKELYTFVPSENDNRNLLYESVDAIDNINKKLAKISFIGPDKLIGHSYLMGIDVFKDENIVDIWTQEIIPLLEEYFLGEYDEIIDVIPERFIERETGNFIYEDSEDILELIKELAIKDEE</sequence>